<evidence type="ECO:0000313" key="4">
    <source>
        <dbReference type="EMBL" id="GES83129.1"/>
    </source>
</evidence>
<dbReference type="EMBL" id="BEXD01004015">
    <property type="protein sequence ID" value="GBC05557.1"/>
    <property type="molecule type" value="Genomic_DNA"/>
</dbReference>
<feature type="region of interest" description="Disordered" evidence="2">
    <location>
        <begin position="134"/>
        <end position="155"/>
    </location>
</feature>
<name>A0A2Z6SI12_9GLOM</name>
<protein>
    <submittedName>
        <fullName evidence="3">Uncharacterized protein</fullName>
    </submittedName>
</protein>
<accession>A0A2Z6SI12</accession>
<dbReference type="SUPFAM" id="SSF47095">
    <property type="entry name" value="HMG-box"/>
    <property type="match status" value="1"/>
</dbReference>
<keyword evidence="1" id="KW-0175">Coiled coil</keyword>
<dbReference type="Proteomes" id="UP000247702">
    <property type="component" value="Unassembled WGS sequence"/>
</dbReference>
<evidence type="ECO:0000256" key="1">
    <source>
        <dbReference type="SAM" id="Coils"/>
    </source>
</evidence>
<evidence type="ECO:0000313" key="5">
    <source>
        <dbReference type="Proteomes" id="UP000247702"/>
    </source>
</evidence>
<proteinExistence type="predicted"/>
<dbReference type="InterPro" id="IPR036910">
    <property type="entry name" value="HMG_box_dom_sf"/>
</dbReference>
<organism evidence="3 5">
    <name type="scientific">Rhizophagus clarus</name>
    <dbReference type="NCBI Taxonomy" id="94130"/>
    <lineage>
        <taxon>Eukaryota</taxon>
        <taxon>Fungi</taxon>
        <taxon>Fungi incertae sedis</taxon>
        <taxon>Mucoromycota</taxon>
        <taxon>Glomeromycotina</taxon>
        <taxon>Glomeromycetes</taxon>
        <taxon>Glomerales</taxon>
        <taxon>Glomeraceae</taxon>
        <taxon>Rhizophagus</taxon>
    </lineage>
</organism>
<evidence type="ECO:0000256" key="2">
    <source>
        <dbReference type="SAM" id="MobiDB-lite"/>
    </source>
</evidence>
<gene>
    <name evidence="4" type="ORF">RCL2_001029300</name>
    <name evidence="3" type="ORF">RclHR1_00630004</name>
</gene>
<comment type="caution">
    <text evidence="3">The sequence shown here is derived from an EMBL/GenBank/DDBJ whole genome shotgun (WGS) entry which is preliminary data.</text>
</comment>
<reference evidence="4" key="2">
    <citation type="submission" date="2019-10" db="EMBL/GenBank/DDBJ databases">
        <title>Conservation and host-specific expression of non-tandemly repeated heterogenous ribosome RNA gene in arbuscular mycorrhizal fungi.</title>
        <authorList>
            <person name="Maeda T."/>
            <person name="Kobayashi Y."/>
            <person name="Nakagawa T."/>
            <person name="Ezawa T."/>
            <person name="Yamaguchi K."/>
            <person name="Bino T."/>
            <person name="Nishimoto Y."/>
            <person name="Shigenobu S."/>
            <person name="Kawaguchi M."/>
        </authorList>
    </citation>
    <scope>NUCLEOTIDE SEQUENCE</scope>
    <source>
        <strain evidence="4">HR1</strain>
    </source>
</reference>
<sequence>MSSVLSRNRVFINSNNPSIHNKVIDGTQPIITLPFPPYIDPYDLIVKTQDGKIPSRVPNAFIIYRKFFIETSRKEGYVLPMTVISSMASRSWEQESEAVKEEYKRLSREAFDIRNEMLPKERRKKKRGKWNIISFGNPHRTRKSPTKGVVNSSQNPIKDKEVTNTTAEIDNSNPAKLINNETDSEMNPVIPSFGSFGHVNLDFTQYMNNMNPSPDIPEIYNSPGSSIISSPEINDYTPPIENNLTILSEEELFNFIPPAETEIRNIEQFNFINFDEYLIYNNFDIEPSDELNFFSYPF</sequence>
<evidence type="ECO:0000313" key="3">
    <source>
        <dbReference type="EMBL" id="GBC05557.1"/>
    </source>
</evidence>
<reference evidence="3 5" key="1">
    <citation type="submission" date="2017-11" db="EMBL/GenBank/DDBJ databases">
        <title>The genome of Rhizophagus clarus HR1 reveals common genetic basis of auxotrophy among arbuscular mycorrhizal fungi.</title>
        <authorList>
            <person name="Kobayashi Y."/>
        </authorList>
    </citation>
    <scope>NUCLEOTIDE SEQUENCE [LARGE SCALE GENOMIC DNA]</scope>
    <source>
        <strain evidence="3 5">HR1</strain>
    </source>
</reference>
<dbReference type="OrthoDB" id="2373005at2759"/>
<feature type="coiled-coil region" evidence="1">
    <location>
        <begin position="89"/>
        <end position="116"/>
    </location>
</feature>
<dbReference type="Gene3D" id="1.10.30.10">
    <property type="entry name" value="High mobility group box domain"/>
    <property type="match status" value="1"/>
</dbReference>
<dbReference type="EMBL" id="BLAL01000066">
    <property type="protein sequence ID" value="GES83129.1"/>
    <property type="molecule type" value="Genomic_DNA"/>
</dbReference>
<dbReference type="Proteomes" id="UP000615446">
    <property type="component" value="Unassembled WGS sequence"/>
</dbReference>
<keyword evidence="5" id="KW-1185">Reference proteome</keyword>
<dbReference type="AlphaFoldDB" id="A0A2Z6SI12"/>